<keyword evidence="7" id="KW-0408">Iron</keyword>
<sequence length="386" mass="42430">MEPIYLDHAATSPVHPEVIQAMLPYYEEQFGNPSSIHQFGRRARQGVDEARGTIARLLQADPSEFIFTSGGTEADNLAIFGYAYQHRGKGNHIITSQVEHHAVLHACQELEHQGFEVTYVPVDQTGRVSVEDVRQALRDDTILVTLMYVNNEVGTIQPIAEIGALLQDHQAVLHTDAVQAFGAISIELDHLPVDMLSVSAHKINGPKGVGLLYVRDGVVLKPALYGGEQERKKRAGTENVAAIIGFAKAVEIAIANREERQKAYFDYCQTFFDQFQQEGVQFVMNGHQTWRLPHIFNVSFPGVHVEALLVNLDLAGIAASSGSACTAGSIEPSHVLVAMHGSDSELVTSGVRFSFGLGNTKEHVQWAAKETAKIVKRLQDQEAFIR</sequence>
<dbReference type="SUPFAM" id="SSF53383">
    <property type="entry name" value="PLP-dependent transferases"/>
    <property type="match status" value="1"/>
</dbReference>
<dbReference type="EC" id="2.8.1.7" evidence="3"/>
<comment type="similarity">
    <text evidence="2">Belongs to the class-V pyridoxal-phosphate-dependent aminotransferase family. NifS/IscS subfamily.</text>
</comment>
<dbReference type="PANTHER" id="PTHR11601">
    <property type="entry name" value="CYSTEINE DESULFURYLASE FAMILY MEMBER"/>
    <property type="match status" value="1"/>
</dbReference>
<gene>
    <name evidence="12" type="ORF">AMD02_13120</name>
</gene>
<evidence type="ECO:0000256" key="6">
    <source>
        <dbReference type="ARBA" id="ARBA00022898"/>
    </source>
</evidence>
<evidence type="ECO:0000256" key="5">
    <source>
        <dbReference type="ARBA" id="ARBA00022723"/>
    </source>
</evidence>
<dbReference type="Gene3D" id="1.10.260.50">
    <property type="match status" value="1"/>
</dbReference>
<evidence type="ECO:0000256" key="3">
    <source>
        <dbReference type="ARBA" id="ARBA00012239"/>
    </source>
</evidence>
<dbReference type="Gene3D" id="3.90.1150.10">
    <property type="entry name" value="Aspartate Aminotransferase, domain 1"/>
    <property type="match status" value="1"/>
</dbReference>
<comment type="cofactor">
    <cofactor evidence="1 10">
        <name>pyridoxal 5'-phosphate</name>
        <dbReference type="ChEBI" id="CHEBI:597326"/>
    </cofactor>
</comment>
<name>A0A0M0KLK9_ALKHA</name>
<dbReference type="RefSeq" id="WP_053431576.1">
    <property type="nucleotide sequence ID" value="NZ_CP040441.1"/>
</dbReference>
<evidence type="ECO:0000256" key="7">
    <source>
        <dbReference type="ARBA" id="ARBA00023004"/>
    </source>
</evidence>
<dbReference type="InterPro" id="IPR000192">
    <property type="entry name" value="Aminotrans_V_dom"/>
</dbReference>
<evidence type="ECO:0000256" key="1">
    <source>
        <dbReference type="ARBA" id="ARBA00001933"/>
    </source>
</evidence>
<dbReference type="EMBL" id="LILD01000001">
    <property type="protein sequence ID" value="KOO39685.1"/>
    <property type="molecule type" value="Genomic_DNA"/>
</dbReference>
<keyword evidence="6" id="KW-0663">Pyridoxal phosphate</keyword>
<keyword evidence="5" id="KW-0479">Metal-binding</keyword>
<keyword evidence="4" id="KW-0808">Transferase</keyword>
<organism evidence="12">
    <name type="scientific">Halalkalibacterium halodurans</name>
    <name type="common">Bacillus halodurans</name>
    <dbReference type="NCBI Taxonomy" id="86665"/>
    <lineage>
        <taxon>Bacteria</taxon>
        <taxon>Bacillati</taxon>
        <taxon>Bacillota</taxon>
        <taxon>Bacilli</taxon>
        <taxon>Bacillales</taxon>
        <taxon>Bacillaceae</taxon>
        <taxon>Halalkalibacterium (ex Joshi et al. 2022)</taxon>
    </lineage>
</organism>
<dbReference type="GO" id="GO:0051536">
    <property type="term" value="F:iron-sulfur cluster binding"/>
    <property type="evidence" value="ECO:0007669"/>
    <property type="project" value="UniProtKB-KW"/>
</dbReference>
<evidence type="ECO:0000259" key="11">
    <source>
        <dbReference type="Pfam" id="PF00266"/>
    </source>
</evidence>
<dbReference type="Pfam" id="PF00266">
    <property type="entry name" value="Aminotran_5"/>
    <property type="match status" value="1"/>
</dbReference>
<dbReference type="PROSITE" id="PS00595">
    <property type="entry name" value="AA_TRANSFER_CLASS_5"/>
    <property type="match status" value="1"/>
</dbReference>
<dbReference type="InterPro" id="IPR020578">
    <property type="entry name" value="Aminotrans_V_PyrdxlP_BS"/>
</dbReference>
<dbReference type="InterPro" id="IPR015424">
    <property type="entry name" value="PyrdxlP-dep_Trfase"/>
</dbReference>
<feature type="domain" description="Aminotransferase class V" evidence="11">
    <location>
        <begin position="4"/>
        <end position="365"/>
    </location>
</feature>
<protein>
    <recommendedName>
        <fullName evidence="3">cysteine desulfurase</fullName>
        <ecNumber evidence="3">2.8.1.7</ecNumber>
    </recommendedName>
</protein>
<evidence type="ECO:0000256" key="8">
    <source>
        <dbReference type="ARBA" id="ARBA00023014"/>
    </source>
</evidence>
<proteinExistence type="inferred from homology"/>
<dbReference type="GO" id="GO:0031071">
    <property type="term" value="F:cysteine desulfurase activity"/>
    <property type="evidence" value="ECO:0007669"/>
    <property type="project" value="UniProtKB-EC"/>
</dbReference>
<reference evidence="12" key="1">
    <citation type="submission" date="2015-08" db="EMBL/GenBank/DDBJ databases">
        <title>Complete DNA Sequence of Pseudomonas syringae pv. actinidiae, the Causal Agent of Kiwifruit Canker Disease.</title>
        <authorList>
            <person name="Rikkerink E.H.A."/>
            <person name="Fineran P.C."/>
        </authorList>
    </citation>
    <scope>NUCLEOTIDE SEQUENCE</scope>
    <source>
        <strain evidence="12">DSM 13666</strain>
    </source>
</reference>
<dbReference type="NCBIfam" id="NF002806">
    <property type="entry name" value="PRK02948.1"/>
    <property type="match status" value="1"/>
</dbReference>
<comment type="caution">
    <text evidence="12">The sequence shown here is derived from an EMBL/GenBank/DDBJ whole genome shotgun (WGS) entry which is preliminary data.</text>
</comment>
<dbReference type="Gene3D" id="3.40.640.10">
    <property type="entry name" value="Type I PLP-dependent aspartate aminotransferase-like (Major domain)"/>
    <property type="match status" value="1"/>
</dbReference>
<dbReference type="InterPro" id="IPR016454">
    <property type="entry name" value="Cysteine_dSase"/>
</dbReference>
<dbReference type="InterPro" id="IPR015421">
    <property type="entry name" value="PyrdxlP-dep_Trfase_major"/>
</dbReference>
<dbReference type="PATRIC" id="fig|136160.3.peg.3059"/>
<comment type="catalytic activity">
    <reaction evidence="9">
        <text>(sulfur carrier)-H + L-cysteine = (sulfur carrier)-SH + L-alanine</text>
        <dbReference type="Rhea" id="RHEA:43892"/>
        <dbReference type="Rhea" id="RHEA-COMP:14737"/>
        <dbReference type="Rhea" id="RHEA-COMP:14739"/>
        <dbReference type="ChEBI" id="CHEBI:29917"/>
        <dbReference type="ChEBI" id="CHEBI:35235"/>
        <dbReference type="ChEBI" id="CHEBI:57972"/>
        <dbReference type="ChEBI" id="CHEBI:64428"/>
        <dbReference type="EC" id="2.8.1.7"/>
    </reaction>
</comment>
<dbReference type="InterPro" id="IPR015422">
    <property type="entry name" value="PyrdxlP-dep_Trfase_small"/>
</dbReference>
<evidence type="ECO:0000256" key="4">
    <source>
        <dbReference type="ARBA" id="ARBA00022679"/>
    </source>
</evidence>
<dbReference type="AlphaFoldDB" id="A0A0M0KLK9"/>
<dbReference type="PANTHER" id="PTHR11601:SF34">
    <property type="entry name" value="CYSTEINE DESULFURASE"/>
    <property type="match status" value="1"/>
</dbReference>
<dbReference type="GeneID" id="87596882"/>
<evidence type="ECO:0000313" key="12">
    <source>
        <dbReference type="EMBL" id="KOO39685.1"/>
    </source>
</evidence>
<evidence type="ECO:0000256" key="9">
    <source>
        <dbReference type="ARBA" id="ARBA00050776"/>
    </source>
</evidence>
<dbReference type="PIRSF" id="PIRSF005572">
    <property type="entry name" value="NifS"/>
    <property type="match status" value="1"/>
</dbReference>
<dbReference type="GO" id="GO:0046872">
    <property type="term" value="F:metal ion binding"/>
    <property type="evidence" value="ECO:0007669"/>
    <property type="project" value="UniProtKB-KW"/>
</dbReference>
<accession>A0A0M0KLK9</accession>
<evidence type="ECO:0000256" key="2">
    <source>
        <dbReference type="ARBA" id="ARBA00006490"/>
    </source>
</evidence>
<keyword evidence="8" id="KW-0411">Iron-sulfur</keyword>
<dbReference type="FunFam" id="3.40.640.10:FF:000084">
    <property type="entry name" value="IscS-like cysteine desulfurase"/>
    <property type="match status" value="1"/>
</dbReference>
<evidence type="ECO:0000256" key="10">
    <source>
        <dbReference type="RuleBase" id="RU004504"/>
    </source>
</evidence>